<name>A0A6J5CQF0_9BURK</name>
<evidence type="ECO:0000313" key="1">
    <source>
        <dbReference type="EMBL" id="CAB3742362.1"/>
    </source>
</evidence>
<accession>A0A6J5CQF0</accession>
<proteinExistence type="predicted"/>
<gene>
    <name evidence="1" type="ORF">LMG27174_06854</name>
</gene>
<protein>
    <submittedName>
        <fullName evidence="1">Uncharacterized protein</fullName>
    </submittedName>
</protein>
<evidence type="ECO:0000313" key="2">
    <source>
        <dbReference type="Proteomes" id="UP000494205"/>
    </source>
</evidence>
<dbReference type="Proteomes" id="UP000494205">
    <property type="component" value="Unassembled WGS sequence"/>
</dbReference>
<sequence>MPASSMAAYRLLKCWSHYPRVDFYESGPRETHILIEYDDRLTNLCDMRGASFQFLSHNSPPSKSPISAIFSFVFGQFLNAQQVHLENY</sequence>
<reference evidence="1 2" key="1">
    <citation type="submission" date="2020-04" db="EMBL/GenBank/DDBJ databases">
        <authorList>
            <person name="De Canck E."/>
        </authorList>
    </citation>
    <scope>NUCLEOTIDE SEQUENCE [LARGE SCALE GENOMIC DNA]</scope>
    <source>
        <strain evidence="1 2">LMG 27174</strain>
    </source>
</reference>
<organism evidence="1 2">
    <name type="scientific">Paraburkholderia rhynchosiae</name>
    <dbReference type="NCBI Taxonomy" id="487049"/>
    <lineage>
        <taxon>Bacteria</taxon>
        <taxon>Pseudomonadati</taxon>
        <taxon>Pseudomonadota</taxon>
        <taxon>Betaproteobacteria</taxon>
        <taxon>Burkholderiales</taxon>
        <taxon>Burkholderiaceae</taxon>
        <taxon>Paraburkholderia</taxon>
    </lineage>
</organism>
<dbReference type="AlphaFoldDB" id="A0A6J5CQF0"/>
<dbReference type="EMBL" id="CADIJZ010000051">
    <property type="protein sequence ID" value="CAB3742362.1"/>
    <property type="molecule type" value="Genomic_DNA"/>
</dbReference>